<name>A0ABW8JTV1_9GAMM</name>
<comment type="caution">
    <text evidence="2">The sequence shown here is derived from an EMBL/GenBank/DDBJ whole genome shotgun (WGS) entry which is preliminary data.</text>
</comment>
<evidence type="ECO:0000313" key="3">
    <source>
        <dbReference type="Proteomes" id="UP001620460"/>
    </source>
</evidence>
<feature type="region of interest" description="Disordered" evidence="1">
    <location>
        <begin position="141"/>
        <end position="162"/>
    </location>
</feature>
<proteinExistence type="predicted"/>
<feature type="compositionally biased region" description="Polar residues" evidence="1">
    <location>
        <begin position="142"/>
        <end position="162"/>
    </location>
</feature>
<accession>A0ABW8JTV1</accession>
<reference evidence="2 3" key="1">
    <citation type="submission" date="2020-10" db="EMBL/GenBank/DDBJ databases">
        <title>Phylogeny of dyella-like bacteria.</title>
        <authorList>
            <person name="Fu J."/>
        </authorList>
    </citation>
    <scope>NUCLEOTIDE SEQUENCE [LARGE SCALE GENOMIC DNA]</scope>
    <source>
        <strain evidence="2 3">Gsoil3046</strain>
    </source>
</reference>
<dbReference type="Pfam" id="PF20336">
    <property type="entry name" value="DUF6631"/>
    <property type="match status" value="1"/>
</dbReference>
<keyword evidence="3" id="KW-1185">Reference proteome</keyword>
<gene>
    <name evidence="2" type="ORF">ISP17_11420</name>
</gene>
<protein>
    <submittedName>
        <fullName evidence="2">Uncharacterized protein</fullName>
    </submittedName>
</protein>
<dbReference type="Proteomes" id="UP001620460">
    <property type="component" value="Unassembled WGS sequence"/>
</dbReference>
<dbReference type="InterPro" id="IPR046583">
    <property type="entry name" value="DUF6631"/>
</dbReference>
<organism evidence="2 3">
    <name type="scientific">Dyella ginsengisoli</name>
    <dbReference type="NCBI Taxonomy" id="363848"/>
    <lineage>
        <taxon>Bacteria</taxon>
        <taxon>Pseudomonadati</taxon>
        <taxon>Pseudomonadota</taxon>
        <taxon>Gammaproteobacteria</taxon>
        <taxon>Lysobacterales</taxon>
        <taxon>Rhodanobacteraceae</taxon>
        <taxon>Dyella</taxon>
    </lineage>
</organism>
<evidence type="ECO:0000313" key="2">
    <source>
        <dbReference type="EMBL" id="MFK2904576.1"/>
    </source>
</evidence>
<sequence length="162" mass="17595">MAEQGATQDKDGQQDLAILFPDRHSTIAGVPVTMREYSFLESLEHHASIAAFSDAITGIALAGDFADLDSLRSAFGQCRDQVIELIALACDQPVAWVRGLGADDGEALMMLWWGVNAHFFLRRVLLSVQLRKQREFDGAMSSEHSSQLDTLPGTSGGTRSAN</sequence>
<evidence type="ECO:0000256" key="1">
    <source>
        <dbReference type="SAM" id="MobiDB-lite"/>
    </source>
</evidence>
<dbReference type="RefSeq" id="WP_404633225.1">
    <property type="nucleotide sequence ID" value="NZ_JADIKM010000003.1"/>
</dbReference>
<dbReference type="EMBL" id="JADIKM010000003">
    <property type="protein sequence ID" value="MFK2904576.1"/>
    <property type="molecule type" value="Genomic_DNA"/>
</dbReference>